<dbReference type="Proteomes" id="UP001606301">
    <property type="component" value="Unassembled WGS sequence"/>
</dbReference>
<comment type="caution">
    <text evidence="8">The sequence shown here is derived from an EMBL/GenBank/DDBJ whole genome shotgun (WGS) entry which is preliminary data.</text>
</comment>
<evidence type="ECO:0000256" key="1">
    <source>
        <dbReference type="ARBA" id="ARBA00022829"/>
    </source>
</evidence>
<proteinExistence type="predicted"/>
<dbReference type="InterPro" id="IPR013762">
    <property type="entry name" value="Integrase-like_cat_sf"/>
</dbReference>
<evidence type="ECO:0000313" key="9">
    <source>
        <dbReference type="Proteomes" id="UP001606301"/>
    </source>
</evidence>
<dbReference type="PANTHER" id="PTHR30349:SF81">
    <property type="entry name" value="TYROSINE RECOMBINASE XERC"/>
    <property type="match status" value="1"/>
</dbReference>
<organism evidence="8 9">
    <name type="scientific">Pelomonas margarita</name>
    <dbReference type="NCBI Taxonomy" id="3299031"/>
    <lineage>
        <taxon>Bacteria</taxon>
        <taxon>Pseudomonadati</taxon>
        <taxon>Pseudomonadota</taxon>
        <taxon>Betaproteobacteria</taxon>
        <taxon>Burkholderiales</taxon>
        <taxon>Sphaerotilaceae</taxon>
        <taxon>Roseateles</taxon>
    </lineage>
</organism>
<keyword evidence="3 5" id="KW-0238">DNA-binding</keyword>
<dbReference type="Gene3D" id="1.10.150.130">
    <property type="match status" value="1"/>
</dbReference>
<evidence type="ECO:0000256" key="3">
    <source>
        <dbReference type="ARBA" id="ARBA00023125"/>
    </source>
</evidence>
<protein>
    <submittedName>
        <fullName evidence="8">Tyrosine-type recombinase/integrase</fullName>
    </submittedName>
</protein>
<dbReference type="InterPro" id="IPR010998">
    <property type="entry name" value="Integrase_recombinase_N"/>
</dbReference>
<evidence type="ECO:0000313" key="8">
    <source>
        <dbReference type="EMBL" id="MFG6440500.1"/>
    </source>
</evidence>
<dbReference type="EMBL" id="JBIGHW010000003">
    <property type="protein sequence ID" value="MFG6440500.1"/>
    <property type="molecule type" value="Genomic_DNA"/>
</dbReference>
<dbReference type="PROSITE" id="PS51900">
    <property type="entry name" value="CB"/>
    <property type="match status" value="1"/>
</dbReference>
<dbReference type="SUPFAM" id="SSF56349">
    <property type="entry name" value="DNA breaking-rejoining enzymes"/>
    <property type="match status" value="1"/>
</dbReference>
<keyword evidence="4" id="KW-0233">DNA recombination</keyword>
<keyword evidence="9" id="KW-1185">Reference proteome</keyword>
<dbReference type="PROSITE" id="PS51898">
    <property type="entry name" value="TYR_RECOMBINASE"/>
    <property type="match status" value="1"/>
</dbReference>
<reference evidence="8 9" key="1">
    <citation type="submission" date="2024-08" db="EMBL/GenBank/DDBJ databases">
        <authorList>
            <person name="Lu H."/>
        </authorList>
    </citation>
    <scope>NUCLEOTIDE SEQUENCE [LARGE SCALE GENOMIC DNA]</scope>
    <source>
        <strain evidence="8 9">LKC17W</strain>
    </source>
</reference>
<evidence type="ECO:0000256" key="4">
    <source>
        <dbReference type="ARBA" id="ARBA00023172"/>
    </source>
</evidence>
<dbReference type="InterPro" id="IPR044068">
    <property type="entry name" value="CB"/>
</dbReference>
<dbReference type="InterPro" id="IPR050090">
    <property type="entry name" value="Tyrosine_recombinase_XerCD"/>
</dbReference>
<dbReference type="RefSeq" id="WP_394396631.1">
    <property type="nucleotide sequence ID" value="NZ_JBIGHW010000003.1"/>
</dbReference>
<evidence type="ECO:0000256" key="5">
    <source>
        <dbReference type="PROSITE-ProRule" id="PRU01248"/>
    </source>
</evidence>
<evidence type="ECO:0000259" key="6">
    <source>
        <dbReference type="PROSITE" id="PS51898"/>
    </source>
</evidence>
<evidence type="ECO:0000256" key="2">
    <source>
        <dbReference type="ARBA" id="ARBA00022908"/>
    </source>
</evidence>
<dbReference type="Pfam" id="PF02899">
    <property type="entry name" value="Phage_int_SAM_1"/>
    <property type="match status" value="1"/>
</dbReference>
<keyword evidence="2" id="KW-0229">DNA integration</keyword>
<gene>
    <name evidence="8" type="ORF">ACG0Z3_07375</name>
</gene>
<dbReference type="PANTHER" id="PTHR30349">
    <property type="entry name" value="PHAGE INTEGRASE-RELATED"/>
    <property type="match status" value="1"/>
</dbReference>
<dbReference type="InterPro" id="IPR011010">
    <property type="entry name" value="DNA_brk_join_enz"/>
</dbReference>
<dbReference type="InterPro" id="IPR002104">
    <property type="entry name" value="Integrase_catalytic"/>
</dbReference>
<dbReference type="Gene3D" id="1.10.443.10">
    <property type="entry name" value="Intergrase catalytic core"/>
    <property type="match status" value="1"/>
</dbReference>
<evidence type="ECO:0000259" key="7">
    <source>
        <dbReference type="PROSITE" id="PS51900"/>
    </source>
</evidence>
<feature type="domain" description="Core-binding (CB)" evidence="7">
    <location>
        <begin position="4"/>
        <end position="88"/>
    </location>
</feature>
<accession>A0ABW7FGY8</accession>
<dbReference type="InterPro" id="IPR004107">
    <property type="entry name" value="Integrase_SAM-like_N"/>
</dbReference>
<name>A0ABW7FGY8_9BURK</name>
<feature type="domain" description="Tyr recombinase" evidence="6">
    <location>
        <begin position="109"/>
        <end position="317"/>
    </location>
</feature>
<keyword evidence="1" id="KW-0159">Chromosome partition</keyword>
<dbReference type="Pfam" id="PF00589">
    <property type="entry name" value="Phage_integrase"/>
    <property type="match status" value="1"/>
</dbReference>
<sequence length="336" mass="37646">MAHESDAEAVDGFLQYLQAARGRSARTVEAYRACLARLQEFLDGRALLDAEPVELEAWSGIWLHKRGVIARSRRQYISAARGFYSWARRRGLVKRNAAGELQHPKTAKPLPEVTSLASAEKLMWAPDLSTFLGLRDAAMLSLLIGCGLRVGGLVALNVEDLRPGEVDGKPRLIVRVTEKGEKTRVLPVPREAEMLLRVYLDHEELRTYDRQVKAGADVRTVLFVNARNTRCKPEDWHGEAVRISRKSVWRMIQRHGEAVGVPKAELHPHALRHLFGTELAEDGVDLILRQELLGHVDPKTTAIYDSLSSRRKTATVDKSGPLAKIKTPVSELLRRL</sequence>